<evidence type="ECO:0000313" key="2">
    <source>
        <dbReference type="EMBL" id="MBB6482593.1"/>
    </source>
</evidence>
<keyword evidence="1" id="KW-0812">Transmembrane</keyword>
<keyword evidence="1" id="KW-0472">Membrane</keyword>
<dbReference type="Proteomes" id="UP000587760">
    <property type="component" value="Unassembled WGS sequence"/>
</dbReference>
<comment type="caution">
    <text evidence="2">The sequence shown here is derived from an EMBL/GenBank/DDBJ whole genome shotgun (WGS) entry which is preliminary data.</text>
</comment>
<dbReference type="RefSeq" id="WP_184748830.1">
    <property type="nucleotide sequence ID" value="NZ_JACHGJ010000014.1"/>
</dbReference>
<dbReference type="EMBL" id="JACHGJ010000014">
    <property type="protein sequence ID" value="MBB6482593.1"/>
    <property type="molecule type" value="Genomic_DNA"/>
</dbReference>
<dbReference type="AlphaFoldDB" id="A0A841RF26"/>
<keyword evidence="2" id="KW-0328">Glycosyltransferase</keyword>
<gene>
    <name evidence="2" type="ORF">HNR50_004294</name>
</gene>
<organism evidence="2 3">
    <name type="scientific">Spirochaeta isovalerica</name>
    <dbReference type="NCBI Taxonomy" id="150"/>
    <lineage>
        <taxon>Bacteria</taxon>
        <taxon>Pseudomonadati</taxon>
        <taxon>Spirochaetota</taxon>
        <taxon>Spirochaetia</taxon>
        <taxon>Spirochaetales</taxon>
        <taxon>Spirochaetaceae</taxon>
        <taxon>Spirochaeta</taxon>
    </lineage>
</organism>
<protein>
    <submittedName>
        <fullName evidence="2">Putative amidophosphoribosyltransferase</fullName>
    </submittedName>
</protein>
<reference evidence="2 3" key="1">
    <citation type="submission" date="2020-08" db="EMBL/GenBank/DDBJ databases">
        <title>Genomic Encyclopedia of Type Strains, Phase IV (KMG-IV): sequencing the most valuable type-strain genomes for metagenomic binning, comparative biology and taxonomic classification.</title>
        <authorList>
            <person name="Goeker M."/>
        </authorList>
    </citation>
    <scope>NUCLEOTIDE SEQUENCE [LARGE SCALE GENOMIC DNA]</scope>
    <source>
        <strain evidence="2 3">DSM 2461</strain>
    </source>
</reference>
<accession>A0A841RF26</accession>
<proteinExistence type="predicted"/>
<sequence>MLLKITVAVLLAAVLVIIIISLLRKNRPENPISDESFRKENSYRNCPICGTPLLRGETVHSHLYPGKPDGMMYIYGCPFCHKDHPRFKGGREVERICPYCKVKIPSDGWVVARVFEKPEKTHVHVLGCTVCRKVK</sequence>
<name>A0A841RF26_9SPIO</name>
<keyword evidence="1" id="KW-1133">Transmembrane helix</keyword>
<evidence type="ECO:0000313" key="3">
    <source>
        <dbReference type="Proteomes" id="UP000587760"/>
    </source>
</evidence>
<feature type="transmembrane region" description="Helical" evidence="1">
    <location>
        <begin position="6"/>
        <end position="23"/>
    </location>
</feature>
<evidence type="ECO:0000256" key="1">
    <source>
        <dbReference type="SAM" id="Phobius"/>
    </source>
</evidence>
<keyword evidence="3" id="KW-1185">Reference proteome</keyword>
<dbReference type="GO" id="GO:0016757">
    <property type="term" value="F:glycosyltransferase activity"/>
    <property type="evidence" value="ECO:0007669"/>
    <property type="project" value="UniProtKB-KW"/>
</dbReference>
<keyword evidence="2" id="KW-0808">Transferase</keyword>